<proteinExistence type="predicted"/>
<evidence type="ECO:0000313" key="1">
    <source>
        <dbReference type="Proteomes" id="UP000079169"/>
    </source>
</evidence>
<dbReference type="PaxDb" id="121845-A0A3Q0J0G4"/>
<dbReference type="AlphaFoldDB" id="A0A3Q0J0G4"/>
<name>A0A3Q0J0G4_DIACI</name>
<gene>
    <name evidence="2" type="primary">LOC113468895</name>
</gene>
<dbReference type="KEGG" id="dci:113468895"/>
<protein>
    <submittedName>
        <fullName evidence="2">Uncharacterized protein LOC113468895</fullName>
    </submittedName>
</protein>
<sequence length="182" mass="20847">MGKDSLHSSSTHTMHTRRPCYLHTCVKPRSIRPCLRQRPLCSCKLRKQCSKFYNQLRLDQTARVPSPAGAADEGNINVNDHVKEIFLKTARQLQAGDPEKLDTDYADIYTLYSTVFTENRKLKEKLRHLGAGDISDSASSRDSSEEEAGDMYTSPIKKTYRLYKKLVRQNYKMQKIILSKSS</sequence>
<organism evidence="1 2">
    <name type="scientific">Diaphorina citri</name>
    <name type="common">Asian citrus psyllid</name>
    <dbReference type="NCBI Taxonomy" id="121845"/>
    <lineage>
        <taxon>Eukaryota</taxon>
        <taxon>Metazoa</taxon>
        <taxon>Ecdysozoa</taxon>
        <taxon>Arthropoda</taxon>
        <taxon>Hexapoda</taxon>
        <taxon>Insecta</taxon>
        <taxon>Pterygota</taxon>
        <taxon>Neoptera</taxon>
        <taxon>Paraneoptera</taxon>
        <taxon>Hemiptera</taxon>
        <taxon>Sternorrhyncha</taxon>
        <taxon>Psylloidea</taxon>
        <taxon>Psyllidae</taxon>
        <taxon>Diaphorininae</taxon>
        <taxon>Diaphorina</taxon>
    </lineage>
</organism>
<dbReference type="GeneID" id="113468895"/>
<evidence type="ECO:0000313" key="2">
    <source>
        <dbReference type="RefSeq" id="XP_026681967.1"/>
    </source>
</evidence>
<dbReference type="Proteomes" id="UP000079169">
    <property type="component" value="Unplaced"/>
</dbReference>
<reference evidence="2" key="1">
    <citation type="submission" date="2025-08" db="UniProtKB">
        <authorList>
            <consortium name="RefSeq"/>
        </authorList>
    </citation>
    <scope>IDENTIFICATION</scope>
</reference>
<dbReference type="RefSeq" id="XP_026681967.1">
    <property type="nucleotide sequence ID" value="XM_026826166.1"/>
</dbReference>
<accession>A0A3Q0J0G4</accession>
<keyword evidence="1" id="KW-1185">Reference proteome</keyword>